<dbReference type="AlphaFoldDB" id="A0A327NF03"/>
<sequence>MPLPRYIWLYLLLTVCSVACKKEGEEITPQADPILSWQTDNDFLFDEKTQLNSYADTSLIILSGAQTTAIAPGEQRSKSDTTFTHYAGQAQPNGRTDYRPFLSSSFIAFLNDDRVDVFPTASPVLARGNDYIRMRQLDADFAGFIPLAVNQGETMVVNRQNQLIVPYQRYDRSYSTPVINGGNISIVLISINVAAWPNLGLDVTKTQLVTLEGAGFPYSMGSAGDYFIVSTATGTFRIAPDGVFQKTYPYGLLRQFSYNGTVYGLTYANSSSLQLVASTDQGKTWSVVATQVPDTYRLLTYKQVNNLLIGMYNSQLFQIQLTTTTLTPTELDNTNLFGNRITSVAAFHNTVYVSTLSGVFTKPLRAFLTPKKGK</sequence>
<organism evidence="1 2">
    <name type="scientific">Spirosoma telluris</name>
    <dbReference type="NCBI Taxonomy" id="2183553"/>
    <lineage>
        <taxon>Bacteria</taxon>
        <taxon>Pseudomonadati</taxon>
        <taxon>Bacteroidota</taxon>
        <taxon>Cytophagia</taxon>
        <taxon>Cytophagales</taxon>
        <taxon>Cytophagaceae</taxon>
        <taxon>Spirosoma</taxon>
    </lineage>
</organism>
<keyword evidence="2" id="KW-1185">Reference proteome</keyword>
<evidence type="ECO:0000313" key="2">
    <source>
        <dbReference type="Proteomes" id="UP000249016"/>
    </source>
</evidence>
<reference evidence="1 2" key="1">
    <citation type="submission" date="2018-06" db="EMBL/GenBank/DDBJ databases">
        <title>Spirosoma sp. HMF3257 Genome sequencing and assembly.</title>
        <authorList>
            <person name="Kang H."/>
            <person name="Cha I."/>
            <person name="Kim H."/>
            <person name="Kang J."/>
            <person name="Joh K."/>
        </authorList>
    </citation>
    <scope>NUCLEOTIDE SEQUENCE [LARGE SCALE GENOMIC DNA]</scope>
    <source>
        <strain evidence="1 2">HMF3257</strain>
    </source>
</reference>
<dbReference type="Proteomes" id="UP000249016">
    <property type="component" value="Unassembled WGS sequence"/>
</dbReference>
<evidence type="ECO:0008006" key="3">
    <source>
        <dbReference type="Google" id="ProtNLM"/>
    </source>
</evidence>
<gene>
    <name evidence="1" type="ORF">HMF3257_03705</name>
</gene>
<protein>
    <recommendedName>
        <fullName evidence="3">Exo-alpha-sialidase</fullName>
    </recommendedName>
</protein>
<proteinExistence type="predicted"/>
<name>A0A327NF03_9BACT</name>
<accession>A0A327NF03</accession>
<dbReference type="RefSeq" id="WP_111340611.1">
    <property type="nucleotide sequence ID" value="NZ_QLII01000001.1"/>
</dbReference>
<dbReference type="EMBL" id="QLII01000001">
    <property type="protein sequence ID" value="RAI73737.1"/>
    <property type="molecule type" value="Genomic_DNA"/>
</dbReference>
<comment type="caution">
    <text evidence="1">The sequence shown here is derived from an EMBL/GenBank/DDBJ whole genome shotgun (WGS) entry which is preliminary data.</text>
</comment>
<dbReference type="OrthoDB" id="848726at2"/>
<evidence type="ECO:0000313" key="1">
    <source>
        <dbReference type="EMBL" id="RAI73737.1"/>
    </source>
</evidence>